<gene>
    <name evidence="2" type="ORF">CRG98_045108</name>
</gene>
<feature type="compositionally biased region" description="Basic residues" evidence="1">
    <location>
        <begin position="136"/>
        <end position="152"/>
    </location>
</feature>
<evidence type="ECO:0000313" key="2">
    <source>
        <dbReference type="EMBL" id="PKI34501.1"/>
    </source>
</evidence>
<feature type="compositionally biased region" description="Basic and acidic residues" evidence="1">
    <location>
        <begin position="225"/>
        <end position="236"/>
    </location>
</feature>
<reference evidence="2 3" key="1">
    <citation type="submission" date="2017-11" db="EMBL/GenBank/DDBJ databases">
        <title>De-novo sequencing of pomegranate (Punica granatum L.) genome.</title>
        <authorList>
            <person name="Akparov Z."/>
            <person name="Amiraslanov A."/>
            <person name="Hajiyeva S."/>
            <person name="Abbasov M."/>
            <person name="Kaur K."/>
            <person name="Hamwieh A."/>
            <person name="Solovyev V."/>
            <person name="Salamov A."/>
            <person name="Braich B."/>
            <person name="Kosarev P."/>
            <person name="Mahmoud A."/>
            <person name="Hajiyev E."/>
            <person name="Babayeva S."/>
            <person name="Izzatullayeva V."/>
            <person name="Mammadov A."/>
            <person name="Mammadov A."/>
            <person name="Sharifova S."/>
            <person name="Ojaghi J."/>
            <person name="Eynullazada K."/>
            <person name="Bayramov B."/>
            <person name="Abdulazimova A."/>
            <person name="Shahmuradov I."/>
        </authorList>
    </citation>
    <scope>NUCLEOTIDE SEQUENCE [LARGE SCALE GENOMIC DNA]</scope>
    <source>
        <strain evidence="3">cv. AG2017</strain>
        <tissue evidence="2">Leaf</tissue>
    </source>
</reference>
<dbReference type="AlphaFoldDB" id="A0A2I0HS14"/>
<sequence>MGTGPASWVGSAESGPDRGGLGCARVNWAAGEEAGPRGALGRGGLWASDGLGRTGWLRAFWAEFQARRNGSGRLGRIASAGLGWADSTRLNLHKPKRWIEPVRRRAPEKTKKGGEGFRRPRTTVPASGRRGDGAGRRGRRRRAQPGLRRARDRGHEARAGVFQLNRLKSGEIERKKWRGFIRGSVADRLGRKNESERARFGVDFARDPPVLERGPRGVFCENRAGESEKAARERVGEASSGVSGERVRGGRRSRWVGNRGVSEMAEGCQ</sequence>
<organism evidence="2 3">
    <name type="scientific">Punica granatum</name>
    <name type="common">Pomegranate</name>
    <dbReference type="NCBI Taxonomy" id="22663"/>
    <lineage>
        <taxon>Eukaryota</taxon>
        <taxon>Viridiplantae</taxon>
        <taxon>Streptophyta</taxon>
        <taxon>Embryophyta</taxon>
        <taxon>Tracheophyta</taxon>
        <taxon>Spermatophyta</taxon>
        <taxon>Magnoliopsida</taxon>
        <taxon>eudicotyledons</taxon>
        <taxon>Gunneridae</taxon>
        <taxon>Pentapetalae</taxon>
        <taxon>rosids</taxon>
        <taxon>malvids</taxon>
        <taxon>Myrtales</taxon>
        <taxon>Lythraceae</taxon>
        <taxon>Punica</taxon>
    </lineage>
</organism>
<dbReference type="EMBL" id="PGOL01005851">
    <property type="protein sequence ID" value="PKI34501.1"/>
    <property type="molecule type" value="Genomic_DNA"/>
</dbReference>
<keyword evidence="3" id="KW-1185">Reference proteome</keyword>
<evidence type="ECO:0000313" key="3">
    <source>
        <dbReference type="Proteomes" id="UP000233551"/>
    </source>
</evidence>
<dbReference type="Proteomes" id="UP000233551">
    <property type="component" value="Unassembled WGS sequence"/>
</dbReference>
<protein>
    <submittedName>
        <fullName evidence="2">Uncharacterized protein</fullName>
    </submittedName>
</protein>
<proteinExistence type="predicted"/>
<comment type="caution">
    <text evidence="2">The sequence shown here is derived from an EMBL/GenBank/DDBJ whole genome shotgun (WGS) entry which is preliminary data.</text>
</comment>
<name>A0A2I0HS14_PUNGR</name>
<feature type="region of interest" description="Disordered" evidence="1">
    <location>
        <begin position="103"/>
        <end position="155"/>
    </location>
</feature>
<feature type="region of interest" description="Disordered" evidence="1">
    <location>
        <begin position="225"/>
        <end position="269"/>
    </location>
</feature>
<accession>A0A2I0HS14</accession>
<feature type="compositionally biased region" description="Basic and acidic residues" evidence="1">
    <location>
        <begin position="103"/>
        <end position="118"/>
    </location>
</feature>
<evidence type="ECO:0000256" key="1">
    <source>
        <dbReference type="SAM" id="MobiDB-lite"/>
    </source>
</evidence>